<comment type="caution">
    <text evidence="1">The sequence shown here is derived from an EMBL/GenBank/DDBJ whole genome shotgun (WGS) entry which is preliminary data.</text>
</comment>
<accession>A0A8H7DWP9</accession>
<gene>
    <name evidence="1" type="ORF">PC9H_005097</name>
</gene>
<evidence type="ECO:0000313" key="2">
    <source>
        <dbReference type="Proteomes" id="UP000623687"/>
    </source>
</evidence>
<dbReference type="VEuPathDB" id="FungiDB:PC9H_005097"/>
<dbReference type="AlphaFoldDB" id="A0A8H7DWP9"/>
<sequence length="94" mass="9833">MATAMKRIPRLKPTIAATVVTVAGVLAGAGTVTDAPTVADTIAITPAHPRSYLQAVARLLMPIPPTLRRIQVNTALGSLSLIVYVDSLGCLRDQ</sequence>
<dbReference type="RefSeq" id="XP_036633175.1">
    <property type="nucleotide sequence ID" value="XM_036774673.1"/>
</dbReference>
<evidence type="ECO:0000313" key="1">
    <source>
        <dbReference type="EMBL" id="KAF7433148.1"/>
    </source>
</evidence>
<protein>
    <submittedName>
        <fullName evidence="1">Uncharacterized protein</fullName>
    </submittedName>
</protein>
<dbReference type="EMBL" id="JACETU010000003">
    <property type="protein sequence ID" value="KAF7433148.1"/>
    <property type="molecule type" value="Genomic_DNA"/>
</dbReference>
<dbReference type="Proteomes" id="UP000623687">
    <property type="component" value="Unassembled WGS sequence"/>
</dbReference>
<proteinExistence type="predicted"/>
<reference evidence="1" key="1">
    <citation type="submission" date="2019-07" db="EMBL/GenBank/DDBJ databases">
        <authorList>
            <person name="Palmer J.M."/>
        </authorList>
    </citation>
    <scope>NUCLEOTIDE SEQUENCE</scope>
    <source>
        <strain evidence="1">PC9</strain>
    </source>
</reference>
<keyword evidence="2" id="KW-1185">Reference proteome</keyword>
<name>A0A8H7DWP9_PLEOS</name>
<organism evidence="1 2">
    <name type="scientific">Pleurotus ostreatus</name>
    <name type="common">Oyster mushroom</name>
    <name type="synonym">White-rot fungus</name>
    <dbReference type="NCBI Taxonomy" id="5322"/>
    <lineage>
        <taxon>Eukaryota</taxon>
        <taxon>Fungi</taxon>
        <taxon>Dikarya</taxon>
        <taxon>Basidiomycota</taxon>
        <taxon>Agaricomycotina</taxon>
        <taxon>Agaricomycetes</taxon>
        <taxon>Agaricomycetidae</taxon>
        <taxon>Agaricales</taxon>
        <taxon>Pleurotineae</taxon>
        <taxon>Pleurotaceae</taxon>
        <taxon>Pleurotus</taxon>
    </lineage>
</organism>
<dbReference type="GeneID" id="59374915"/>